<dbReference type="AlphaFoldDB" id="A0A0G4EGV8"/>
<reference evidence="2 3" key="1">
    <citation type="submission" date="2014-11" db="EMBL/GenBank/DDBJ databases">
        <authorList>
            <person name="Zhu J."/>
            <person name="Qi W."/>
            <person name="Song R."/>
        </authorList>
    </citation>
    <scope>NUCLEOTIDE SEQUENCE [LARGE SCALE GENOMIC DNA]</scope>
</reference>
<gene>
    <name evidence="2" type="ORF">Vbra_7381</name>
</gene>
<dbReference type="InterPro" id="IPR036869">
    <property type="entry name" value="J_dom_sf"/>
</dbReference>
<accession>A0A0G4EGV8</accession>
<protein>
    <submittedName>
        <fullName evidence="2">Uncharacterized protein</fullName>
    </submittedName>
</protein>
<name>A0A0G4EGV8_VITBC</name>
<dbReference type="Gene3D" id="1.10.287.110">
    <property type="entry name" value="DnaJ domain"/>
    <property type="match status" value="1"/>
</dbReference>
<proteinExistence type="predicted"/>
<evidence type="ECO:0000313" key="3">
    <source>
        <dbReference type="Proteomes" id="UP000041254"/>
    </source>
</evidence>
<dbReference type="Proteomes" id="UP000041254">
    <property type="component" value="Unassembled WGS sequence"/>
</dbReference>
<dbReference type="EMBL" id="CDMY01000225">
    <property type="protein sequence ID" value="CEL94708.1"/>
    <property type="molecule type" value="Genomic_DNA"/>
</dbReference>
<dbReference type="VEuPathDB" id="CryptoDB:Vbra_7381"/>
<dbReference type="SUPFAM" id="SSF46565">
    <property type="entry name" value="Chaperone J-domain"/>
    <property type="match status" value="1"/>
</dbReference>
<evidence type="ECO:0000256" key="1">
    <source>
        <dbReference type="SAM" id="MobiDB-lite"/>
    </source>
</evidence>
<organism evidence="2 3">
    <name type="scientific">Vitrella brassicaformis (strain CCMP3155)</name>
    <dbReference type="NCBI Taxonomy" id="1169540"/>
    <lineage>
        <taxon>Eukaryota</taxon>
        <taxon>Sar</taxon>
        <taxon>Alveolata</taxon>
        <taxon>Colpodellida</taxon>
        <taxon>Vitrellaceae</taxon>
        <taxon>Vitrella</taxon>
    </lineage>
</organism>
<evidence type="ECO:0000313" key="2">
    <source>
        <dbReference type="EMBL" id="CEL94708.1"/>
    </source>
</evidence>
<dbReference type="InParanoid" id="A0A0G4EGV8"/>
<keyword evidence="3" id="KW-1185">Reference proteome</keyword>
<sequence length="213" mass="23401">MRALWRRFLSKGEAETLLCLRKGAGKASIRAALRFVSAAGAHPDKGGSDQQAQQLQKARDLLLNHKDTPDTPRQPEDIPCLVKPLTCLRERQEICRLCQSRIEKEKRRMKKDEEEIQFNLASTMVPQEGALPTIRTTPPTRSGALPTSHPEPASHTKATTSRTDAGTTQEDGVIEGEEAAIGGTGCCSGSWGCWKFFEILRDPFGCCCPTTAH</sequence>
<feature type="region of interest" description="Disordered" evidence="1">
    <location>
        <begin position="130"/>
        <end position="168"/>
    </location>
</feature>
<feature type="compositionally biased region" description="Polar residues" evidence="1">
    <location>
        <begin position="156"/>
        <end position="168"/>
    </location>
</feature>